<keyword evidence="3" id="KW-1185">Reference proteome</keyword>
<dbReference type="EMBL" id="QURR01000029">
    <property type="protein sequence ID" value="RGE41366.1"/>
    <property type="molecule type" value="Genomic_DNA"/>
</dbReference>
<feature type="transmembrane region" description="Helical" evidence="1">
    <location>
        <begin position="74"/>
        <end position="96"/>
    </location>
</feature>
<evidence type="ECO:0000313" key="2">
    <source>
        <dbReference type="EMBL" id="RGE41366.1"/>
    </source>
</evidence>
<accession>A0A373FB33</accession>
<evidence type="ECO:0000256" key="1">
    <source>
        <dbReference type="SAM" id="Phobius"/>
    </source>
</evidence>
<dbReference type="Proteomes" id="UP000261948">
    <property type="component" value="Unassembled WGS sequence"/>
</dbReference>
<name>A0A373FB33_COMTE</name>
<feature type="transmembrane region" description="Helical" evidence="1">
    <location>
        <begin position="32"/>
        <end position="54"/>
    </location>
</feature>
<reference evidence="2 3" key="1">
    <citation type="submission" date="2018-08" db="EMBL/GenBank/DDBJ databases">
        <title>Comamonas testosteroni strain SWCO2.</title>
        <authorList>
            <person name="Jiang N."/>
            <person name="Zhang X.Z."/>
        </authorList>
    </citation>
    <scope>NUCLEOTIDE SEQUENCE [LARGE SCALE GENOMIC DNA]</scope>
    <source>
        <strain evidence="2 3">SWCO2</strain>
    </source>
</reference>
<gene>
    <name evidence="2" type="ORF">DZC30_18835</name>
</gene>
<keyword evidence="1" id="KW-1133">Transmembrane helix</keyword>
<comment type="caution">
    <text evidence="2">The sequence shown here is derived from an EMBL/GenBank/DDBJ whole genome shotgun (WGS) entry which is preliminary data.</text>
</comment>
<keyword evidence="1" id="KW-0472">Membrane</keyword>
<dbReference type="AlphaFoldDB" id="A0A373FB33"/>
<sequence length="151" mass="17115">MRQLHSDEINKLPGKIQTLFIEWAEARFRKKVLARTIAILVVTCLLLWSGYMAIKHSVPGAEGMPIEDALNYMATLNSVVCLLASAVFAITLYQYISAKRVEKISHAALSKNYDIAAITPEDVHRKILMPRLSSASLTLKEYRSMTNRYWT</sequence>
<keyword evidence="1" id="KW-0812">Transmembrane</keyword>
<protein>
    <submittedName>
        <fullName evidence="2">Uncharacterized protein</fullName>
    </submittedName>
</protein>
<organism evidence="2 3">
    <name type="scientific">Comamonas testosteroni</name>
    <name type="common">Pseudomonas testosteroni</name>
    <dbReference type="NCBI Taxonomy" id="285"/>
    <lineage>
        <taxon>Bacteria</taxon>
        <taxon>Pseudomonadati</taxon>
        <taxon>Pseudomonadota</taxon>
        <taxon>Betaproteobacteria</taxon>
        <taxon>Burkholderiales</taxon>
        <taxon>Comamonadaceae</taxon>
        <taxon>Comamonas</taxon>
    </lineage>
</organism>
<proteinExistence type="predicted"/>
<evidence type="ECO:0000313" key="3">
    <source>
        <dbReference type="Proteomes" id="UP000261948"/>
    </source>
</evidence>